<gene>
    <name evidence="2" type="ORF">BGZ80_002338</name>
</gene>
<evidence type="ECO:0000313" key="2">
    <source>
        <dbReference type="EMBL" id="KAG0009496.1"/>
    </source>
</evidence>
<dbReference type="EMBL" id="JAAAID010001572">
    <property type="protein sequence ID" value="KAG0009496.1"/>
    <property type="molecule type" value="Genomic_DNA"/>
</dbReference>
<accession>A0A9P6MQH7</accession>
<feature type="compositionally biased region" description="Polar residues" evidence="1">
    <location>
        <begin position="18"/>
        <end position="27"/>
    </location>
</feature>
<protein>
    <recommendedName>
        <fullName evidence="4">DUF202 domain-containing protein</fullName>
    </recommendedName>
</protein>
<name>A0A9P6MQH7_9FUNG</name>
<feature type="region of interest" description="Disordered" evidence="1">
    <location>
        <begin position="55"/>
        <end position="85"/>
    </location>
</feature>
<feature type="region of interest" description="Disordered" evidence="1">
    <location>
        <begin position="1"/>
        <end position="35"/>
    </location>
</feature>
<organism evidence="2 3">
    <name type="scientific">Entomortierella chlamydospora</name>
    <dbReference type="NCBI Taxonomy" id="101097"/>
    <lineage>
        <taxon>Eukaryota</taxon>
        <taxon>Fungi</taxon>
        <taxon>Fungi incertae sedis</taxon>
        <taxon>Mucoromycota</taxon>
        <taxon>Mortierellomycotina</taxon>
        <taxon>Mortierellomycetes</taxon>
        <taxon>Mortierellales</taxon>
        <taxon>Mortierellaceae</taxon>
        <taxon>Entomortierella</taxon>
    </lineage>
</organism>
<reference evidence="2" key="1">
    <citation type="journal article" date="2020" name="Fungal Divers.">
        <title>Resolving the Mortierellaceae phylogeny through synthesis of multi-gene phylogenetics and phylogenomics.</title>
        <authorList>
            <person name="Vandepol N."/>
            <person name="Liber J."/>
            <person name="Desiro A."/>
            <person name="Na H."/>
            <person name="Kennedy M."/>
            <person name="Barry K."/>
            <person name="Grigoriev I.V."/>
            <person name="Miller A.N."/>
            <person name="O'Donnell K."/>
            <person name="Stajich J.E."/>
            <person name="Bonito G."/>
        </authorList>
    </citation>
    <scope>NUCLEOTIDE SEQUENCE</scope>
    <source>
        <strain evidence="2">NRRL 2769</strain>
    </source>
</reference>
<keyword evidence="3" id="KW-1185">Reference proteome</keyword>
<proteinExistence type="predicted"/>
<dbReference type="Proteomes" id="UP000703661">
    <property type="component" value="Unassembled WGS sequence"/>
</dbReference>
<evidence type="ECO:0000313" key="3">
    <source>
        <dbReference type="Proteomes" id="UP000703661"/>
    </source>
</evidence>
<comment type="caution">
    <text evidence="2">The sequence shown here is derived from an EMBL/GenBank/DDBJ whole genome shotgun (WGS) entry which is preliminary data.</text>
</comment>
<evidence type="ECO:0008006" key="4">
    <source>
        <dbReference type="Google" id="ProtNLM"/>
    </source>
</evidence>
<dbReference type="AlphaFoldDB" id="A0A9P6MQH7"/>
<sequence>MQTARSITPQPWHPDYQQVGSRSSTPNPLDLPEHRQGQYSASMTDMSVIDLNDEKNEKSKNNNNNNNKRSQVYGGNVNNDDNAPVLNKTRKTFFSRFPRTRAKKISPGNGKVAGTGRIAQFSNERLYLHWIRFGILQGSIAVTLLSFGDGVPAYIVNLVMGKTATSKLPYDDTQDNFGHYF</sequence>
<evidence type="ECO:0000256" key="1">
    <source>
        <dbReference type="SAM" id="MobiDB-lite"/>
    </source>
</evidence>